<reference evidence="1" key="2">
    <citation type="journal article" date="2015" name="Data Brief">
        <title>Shoot transcriptome of the giant reed, Arundo donax.</title>
        <authorList>
            <person name="Barrero R.A."/>
            <person name="Guerrero F.D."/>
            <person name="Moolhuijzen P."/>
            <person name="Goolsby J.A."/>
            <person name="Tidwell J."/>
            <person name="Bellgard S.E."/>
            <person name="Bellgard M.I."/>
        </authorList>
    </citation>
    <scope>NUCLEOTIDE SEQUENCE</scope>
    <source>
        <tissue evidence="1">Shoot tissue taken approximately 20 cm above the soil surface</tissue>
    </source>
</reference>
<reference evidence="1" key="1">
    <citation type="submission" date="2014-09" db="EMBL/GenBank/DDBJ databases">
        <authorList>
            <person name="Magalhaes I.L.F."/>
            <person name="Oliveira U."/>
            <person name="Santos F.R."/>
            <person name="Vidigal T.H.D.A."/>
            <person name="Brescovit A.D."/>
            <person name="Santos A.J."/>
        </authorList>
    </citation>
    <scope>NUCLEOTIDE SEQUENCE</scope>
    <source>
        <tissue evidence="1">Shoot tissue taken approximately 20 cm above the soil surface</tissue>
    </source>
</reference>
<evidence type="ECO:0000313" key="1">
    <source>
        <dbReference type="EMBL" id="JAD45712.1"/>
    </source>
</evidence>
<organism evidence="1">
    <name type="scientific">Arundo donax</name>
    <name type="common">Giant reed</name>
    <name type="synonym">Donax arundinaceus</name>
    <dbReference type="NCBI Taxonomy" id="35708"/>
    <lineage>
        <taxon>Eukaryota</taxon>
        <taxon>Viridiplantae</taxon>
        <taxon>Streptophyta</taxon>
        <taxon>Embryophyta</taxon>
        <taxon>Tracheophyta</taxon>
        <taxon>Spermatophyta</taxon>
        <taxon>Magnoliopsida</taxon>
        <taxon>Liliopsida</taxon>
        <taxon>Poales</taxon>
        <taxon>Poaceae</taxon>
        <taxon>PACMAD clade</taxon>
        <taxon>Arundinoideae</taxon>
        <taxon>Arundineae</taxon>
        <taxon>Arundo</taxon>
    </lineage>
</organism>
<proteinExistence type="predicted"/>
<accession>A0A0A9AF60</accession>
<dbReference type="AlphaFoldDB" id="A0A0A9AF60"/>
<protein>
    <submittedName>
        <fullName evidence="1">Uncharacterized protein</fullName>
    </submittedName>
</protein>
<dbReference type="EMBL" id="GBRH01252183">
    <property type="protein sequence ID" value="JAD45712.1"/>
    <property type="molecule type" value="Transcribed_RNA"/>
</dbReference>
<name>A0A0A9AF60_ARUDO</name>
<sequence>MVQGHICLLTTDLTPLSPINGIGANRTFNFKKQGQMCKV</sequence>